<dbReference type="SUPFAM" id="SSF50494">
    <property type="entry name" value="Trypsin-like serine proteases"/>
    <property type="match status" value="1"/>
</dbReference>
<protein>
    <recommendedName>
        <fullName evidence="5">Peptidase S1 domain-containing protein</fullName>
    </recommendedName>
</protein>
<evidence type="ECO:0000256" key="1">
    <source>
        <dbReference type="ARBA" id="ARBA00022825"/>
    </source>
</evidence>
<gene>
    <name evidence="3" type="ORF">AN963_11770</name>
</gene>
<dbReference type="EMBL" id="LJJB01000010">
    <property type="protein sequence ID" value="KQL45725.1"/>
    <property type="molecule type" value="Genomic_DNA"/>
</dbReference>
<dbReference type="InterPro" id="IPR043504">
    <property type="entry name" value="Peptidase_S1_PA_chymotrypsin"/>
</dbReference>
<evidence type="ECO:0008006" key="5">
    <source>
        <dbReference type="Google" id="ProtNLM"/>
    </source>
</evidence>
<comment type="caution">
    <text evidence="3">The sequence shown here is derived from an EMBL/GenBank/DDBJ whole genome shotgun (WGS) entry which is preliminary data.</text>
</comment>
<evidence type="ECO:0000256" key="2">
    <source>
        <dbReference type="SAM" id="MobiDB-lite"/>
    </source>
</evidence>
<keyword evidence="1" id="KW-0645">Protease</keyword>
<proteinExistence type="predicted"/>
<feature type="compositionally biased region" description="Basic residues" evidence="2">
    <location>
        <begin position="358"/>
        <end position="370"/>
    </location>
</feature>
<keyword evidence="1" id="KW-0378">Hydrolase</keyword>
<feature type="region of interest" description="Disordered" evidence="2">
    <location>
        <begin position="351"/>
        <end position="370"/>
    </location>
</feature>
<sequence length="370" mass="39704">MATFREALRAKQQLLKKWKGMPGVIGIGVGYVNGKDKKGGACIVMYTIDASATVAKRCPSCVFVKRHRAKGHVSVPVRTIVSGRCCCHPIARPTVARGAFRRRIRPVVAGYSVGYPGISGTAGLIVSQAARRAQRYLLSNNHVLNRNNSSGYTETIQPGGADGGRSGVSRIGRLYRFVRLQRNAINYMDAALSIPTSNGLLAPRYATVGSVRGHVRGYAVGARFKKVGRTTGRVSGVVESIHTDIDVDYGSLGGLGTIRFRNQTVIRGQRAVSLAGDSGSVWLTTGNYAAAVNFAGSADGRLSIAFPVHWAMQAFGVRVARANGSRGRLAQTGQRNHPKYTQPLTAAQLSRVVTKKSATGRRSARKKRRA</sequence>
<dbReference type="Proteomes" id="UP000051063">
    <property type="component" value="Unassembled WGS sequence"/>
</dbReference>
<evidence type="ECO:0000313" key="4">
    <source>
        <dbReference type="Proteomes" id="UP000051063"/>
    </source>
</evidence>
<organism evidence="3 4">
    <name type="scientific">Brevibacillus choshinensis</name>
    <dbReference type="NCBI Taxonomy" id="54911"/>
    <lineage>
        <taxon>Bacteria</taxon>
        <taxon>Bacillati</taxon>
        <taxon>Bacillota</taxon>
        <taxon>Bacilli</taxon>
        <taxon>Bacillales</taxon>
        <taxon>Paenibacillaceae</taxon>
        <taxon>Brevibacillus</taxon>
    </lineage>
</organism>
<keyword evidence="4" id="KW-1185">Reference proteome</keyword>
<reference evidence="3 4" key="1">
    <citation type="submission" date="2015-09" db="EMBL/GenBank/DDBJ databases">
        <title>Genome sequencing project for genomic taxonomy and phylogenomics of Bacillus-like bacteria.</title>
        <authorList>
            <person name="Liu B."/>
            <person name="Wang J."/>
            <person name="Zhu Y."/>
            <person name="Liu G."/>
            <person name="Chen Q."/>
            <person name="Chen Z."/>
            <person name="Lan J."/>
            <person name="Che J."/>
            <person name="Ge C."/>
            <person name="Shi H."/>
            <person name="Pan Z."/>
            <person name="Liu X."/>
        </authorList>
    </citation>
    <scope>NUCLEOTIDE SEQUENCE [LARGE SCALE GENOMIC DNA]</scope>
    <source>
        <strain evidence="3 4">DSM 8552</strain>
    </source>
</reference>
<accession>A0ABR5N528</accession>
<name>A0ABR5N528_BRECH</name>
<evidence type="ECO:0000313" key="3">
    <source>
        <dbReference type="EMBL" id="KQL45725.1"/>
    </source>
</evidence>
<dbReference type="RefSeq" id="WP_055744789.1">
    <property type="nucleotide sequence ID" value="NZ_LJJB01000010.1"/>
</dbReference>
<keyword evidence="1" id="KW-0720">Serine protease</keyword>
<dbReference type="InterPro" id="IPR009003">
    <property type="entry name" value="Peptidase_S1_PA"/>
</dbReference>
<dbReference type="Gene3D" id="2.40.10.10">
    <property type="entry name" value="Trypsin-like serine proteases"/>
    <property type="match status" value="2"/>
</dbReference>